<accession>A0ACB9D1L6</accession>
<dbReference type="EMBL" id="CM042013">
    <property type="protein sequence ID" value="KAI3740401.1"/>
    <property type="molecule type" value="Genomic_DNA"/>
</dbReference>
<sequence>MVATVKDVEVNHPTTDPHNSRFSHLPALDIGTLIVGAKYGGEFEERQKALLKEVEDVKGKSYYSLMKHLVLGAGRTKGSMDAANLFKPMLVVAAQLSSRYIIILFKARFQPDKVIDLVDEACANVRVHLDSQPGEIDNLERKRMQLEVKLGERERQRK</sequence>
<organism evidence="1 2">
    <name type="scientific">Cichorium intybus</name>
    <name type="common">Chicory</name>
    <dbReference type="NCBI Taxonomy" id="13427"/>
    <lineage>
        <taxon>Eukaryota</taxon>
        <taxon>Viridiplantae</taxon>
        <taxon>Streptophyta</taxon>
        <taxon>Embryophyta</taxon>
        <taxon>Tracheophyta</taxon>
        <taxon>Spermatophyta</taxon>
        <taxon>Magnoliopsida</taxon>
        <taxon>eudicotyledons</taxon>
        <taxon>Gunneridae</taxon>
        <taxon>Pentapetalae</taxon>
        <taxon>asterids</taxon>
        <taxon>campanulids</taxon>
        <taxon>Asterales</taxon>
        <taxon>Asteraceae</taxon>
        <taxon>Cichorioideae</taxon>
        <taxon>Cichorieae</taxon>
        <taxon>Cichoriinae</taxon>
        <taxon>Cichorium</taxon>
    </lineage>
</organism>
<gene>
    <name evidence="1" type="ORF">L2E82_30830</name>
</gene>
<proteinExistence type="predicted"/>
<evidence type="ECO:0000313" key="2">
    <source>
        <dbReference type="Proteomes" id="UP001055811"/>
    </source>
</evidence>
<dbReference type="Proteomes" id="UP001055811">
    <property type="component" value="Linkage Group LG05"/>
</dbReference>
<protein>
    <submittedName>
        <fullName evidence="1">Uncharacterized protein</fullName>
    </submittedName>
</protein>
<reference evidence="2" key="1">
    <citation type="journal article" date="2022" name="Mol. Ecol. Resour.">
        <title>The genomes of chicory, endive, great burdock and yacon provide insights into Asteraceae palaeo-polyploidization history and plant inulin production.</title>
        <authorList>
            <person name="Fan W."/>
            <person name="Wang S."/>
            <person name="Wang H."/>
            <person name="Wang A."/>
            <person name="Jiang F."/>
            <person name="Liu H."/>
            <person name="Zhao H."/>
            <person name="Xu D."/>
            <person name="Zhang Y."/>
        </authorList>
    </citation>
    <scope>NUCLEOTIDE SEQUENCE [LARGE SCALE GENOMIC DNA]</scope>
    <source>
        <strain evidence="2">cv. Punajuju</strain>
    </source>
</reference>
<evidence type="ECO:0000313" key="1">
    <source>
        <dbReference type="EMBL" id="KAI3740401.1"/>
    </source>
</evidence>
<keyword evidence="2" id="KW-1185">Reference proteome</keyword>
<comment type="caution">
    <text evidence="1">The sequence shown here is derived from an EMBL/GenBank/DDBJ whole genome shotgun (WGS) entry which is preliminary data.</text>
</comment>
<name>A0ACB9D1L6_CICIN</name>
<reference evidence="1 2" key="2">
    <citation type="journal article" date="2022" name="Mol. Ecol. Resour.">
        <title>The genomes of chicory, endive, great burdock and yacon provide insights into Asteraceae paleo-polyploidization history and plant inulin production.</title>
        <authorList>
            <person name="Fan W."/>
            <person name="Wang S."/>
            <person name="Wang H."/>
            <person name="Wang A."/>
            <person name="Jiang F."/>
            <person name="Liu H."/>
            <person name="Zhao H."/>
            <person name="Xu D."/>
            <person name="Zhang Y."/>
        </authorList>
    </citation>
    <scope>NUCLEOTIDE SEQUENCE [LARGE SCALE GENOMIC DNA]</scope>
    <source>
        <strain evidence="2">cv. Punajuju</strain>
        <tissue evidence="1">Leaves</tissue>
    </source>
</reference>